<dbReference type="PANTHER" id="PTHR42831">
    <property type="entry name" value="FE-S PROTEIN MATURATION AUXILIARY FACTOR YITW"/>
    <property type="match status" value="1"/>
</dbReference>
<dbReference type="Pfam" id="PF23451">
    <property type="entry name" value="Zn_ribbon_PaaD"/>
    <property type="match status" value="1"/>
</dbReference>
<reference evidence="2 3" key="1">
    <citation type="submission" date="2020-10" db="EMBL/GenBank/DDBJ databases">
        <title>Sequencing the genomes of 1000 actinobacteria strains.</title>
        <authorList>
            <person name="Klenk H.-P."/>
        </authorList>
    </citation>
    <scope>NUCLEOTIDE SEQUENCE [LARGE SCALE GENOMIC DNA]</scope>
    <source>
        <strain evidence="2 3">DSM 43173</strain>
    </source>
</reference>
<dbReference type="SUPFAM" id="SSF117916">
    <property type="entry name" value="Fe-S cluster assembly (FSCA) domain-like"/>
    <property type="match status" value="1"/>
</dbReference>
<dbReference type="NCBIfam" id="TIGR02159">
    <property type="entry name" value="PA_CoA_Oxy4"/>
    <property type="match status" value="1"/>
</dbReference>
<comment type="caution">
    <text evidence="2">The sequence shown here is derived from an EMBL/GenBank/DDBJ whole genome shotgun (WGS) entry which is preliminary data.</text>
</comment>
<dbReference type="EMBL" id="JADBEK010000001">
    <property type="protein sequence ID" value="MBE1582476.1"/>
    <property type="molecule type" value="Genomic_DNA"/>
</dbReference>
<keyword evidence="3" id="KW-1185">Reference proteome</keyword>
<protein>
    <submittedName>
        <fullName evidence="2">Ring-1,2-phenylacetyl-CoA epoxidase subunit PaaD</fullName>
    </submittedName>
</protein>
<dbReference type="Gene3D" id="3.30.300.130">
    <property type="entry name" value="Fe-S cluster assembly (FSCA)"/>
    <property type="match status" value="1"/>
</dbReference>
<dbReference type="InterPro" id="IPR052339">
    <property type="entry name" value="Fe-S_Maturation_MIP18"/>
</dbReference>
<accession>A0ABR9LQV8</accession>
<evidence type="ECO:0000259" key="1">
    <source>
        <dbReference type="Pfam" id="PF23451"/>
    </source>
</evidence>
<dbReference type="Proteomes" id="UP000633509">
    <property type="component" value="Unassembled WGS sequence"/>
</dbReference>
<proteinExistence type="predicted"/>
<dbReference type="InterPro" id="IPR011883">
    <property type="entry name" value="PaaD-like"/>
</dbReference>
<sequence>MSGRERAAEVALVGGAAAEVALVSARERAAEVAAGVRDPEMPMLTLADLGVLRGVEVNGGAVNGGAVNGGAVNGGAVNGGEVHGGEVHGGEVHGGEVHGGEEVVVSITPTYTGCPALATMRDDLVHRLREAGFARVEVRIVLDPPWSSDWISERGRAALREAGLSAPGPAPRRSGPIPLTLGPARSAPPCPRCGSAATRLTSEFGATACKALYRCTGCLEPFEHVKEI</sequence>
<name>A0ABR9LQV8_9ACTN</name>
<dbReference type="InterPro" id="IPR034904">
    <property type="entry name" value="FSCA_dom_sf"/>
</dbReference>
<gene>
    <name evidence="2" type="ORF">H4W80_000734</name>
</gene>
<dbReference type="PANTHER" id="PTHR42831:SF3">
    <property type="entry name" value="1,2-PHENYLACETYL-COA EPOXIDASE, SUBUNIT D-RELATED"/>
    <property type="match status" value="1"/>
</dbReference>
<evidence type="ECO:0000313" key="3">
    <source>
        <dbReference type="Proteomes" id="UP000633509"/>
    </source>
</evidence>
<feature type="domain" description="PaaD zinc beta ribbon" evidence="1">
    <location>
        <begin position="184"/>
        <end position="226"/>
    </location>
</feature>
<dbReference type="InterPro" id="IPR056572">
    <property type="entry name" value="Zn_ribbon_PaaD"/>
</dbReference>
<evidence type="ECO:0000313" key="2">
    <source>
        <dbReference type="EMBL" id="MBE1582476.1"/>
    </source>
</evidence>
<organism evidence="2 3">
    <name type="scientific">Nonomuraea angiospora</name>
    <dbReference type="NCBI Taxonomy" id="46172"/>
    <lineage>
        <taxon>Bacteria</taxon>
        <taxon>Bacillati</taxon>
        <taxon>Actinomycetota</taxon>
        <taxon>Actinomycetes</taxon>
        <taxon>Streptosporangiales</taxon>
        <taxon>Streptosporangiaceae</taxon>
        <taxon>Nonomuraea</taxon>
    </lineage>
</organism>